<name>A0A1M7E1N3_9BACT</name>
<gene>
    <name evidence="4" type="ORF">SAMN02746009_03512</name>
</gene>
<accession>A0A1M7E1N3</accession>
<reference evidence="5" key="1">
    <citation type="submission" date="2016-11" db="EMBL/GenBank/DDBJ databases">
        <authorList>
            <person name="Varghese N."/>
            <person name="Submissions S."/>
        </authorList>
    </citation>
    <scope>NUCLEOTIDE SEQUENCE [LARGE SCALE GENOMIC DNA]</scope>
    <source>
        <strain evidence="5">DSM 18569</strain>
    </source>
</reference>
<dbReference type="Proteomes" id="UP000183947">
    <property type="component" value="Unassembled WGS sequence"/>
</dbReference>
<dbReference type="Pfam" id="PF13359">
    <property type="entry name" value="DDE_Tnp_4"/>
    <property type="match status" value="1"/>
</dbReference>
<keyword evidence="4" id="KW-0255">Endonuclease</keyword>
<dbReference type="STRING" id="1121959.SAMN02746009_03512"/>
<dbReference type="GO" id="GO:0004519">
    <property type="term" value="F:endonuclease activity"/>
    <property type="evidence" value="ECO:0007669"/>
    <property type="project" value="UniProtKB-KW"/>
</dbReference>
<keyword evidence="2" id="KW-0479">Metal-binding</keyword>
<keyword evidence="4" id="KW-0378">Hydrolase</keyword>
<dbReference type="InterPro" id="IPR027806">
    <property type="entry name" value="HARBI1_dom"/>
</dbReference>
<dbReference type="AlphaFoldDB" id="A0A1M7E1N3"/>
<dbReference type="GO" id="GO:0046872">
    <property type="term" value="F:metal ion binding"/>
    <property type="evidence" value="ECO:0007669"/>
    <property type="project" value="UniProtKB-KW"/>
</dbReference>
<feature type="domain" description="DDE Tnp4" evidence="3">
    <location>
        <begin position="24"/>
        <end position="90"/>
    </location>
</feature>
<keyword evidence="5" id="KW-1185">Reference proteome</keyword>
<organism evidence="4 5">
    <name type="scientific">Hymenobacter psychrotolerans DSM 18569</name>
    <dbReference type="NCBI Taxonomy" id="1121959"/>
    <lineage>
        <taxon>Bacteria</taxon>
        <taxon>Pseudomonadati</taxon>
        <taxon>Bacteroidota</taxon>
        <taxon>Cytophagia</taxon>
        <taxon>Cytophagales</taxon>
        <taxon>Hymenobacteraceae</taxon>
        <taxon>Hymenobacter</taxon>
    </lineage>
</organism>
<evidence type="ECO:0000313" key="4">
    <source>
        <dbReference type="EMBL" id="SHL85665.1"/>
    </source>
</evidence>
<dbReference type="RefSeq" id="WP_244535972.1">
    <property type="nucleotide sequence ID" value="NZ_FRAS01000023.1"/>
</dbReference>
<evidence type="ECO:0000256" key="1">
    <source>
        <dbReference type="ARBA" id="ARBA00001968"/>
    </source>
</evidence>
<evidence type="ECO:0000256" key="2">
    <source>
        <dbReference type="ARBA" id="ARBA00022723"/>
    </source>
</evidence>
<comment type="cofactor">
    <cofactor evidence="1">
        <name>a divalent metal cation</name>
        <dbReference type="ChEBI" id="CHEBI:60240"/>
    </cofactor>
</comment>
<keyword evidence="4" id="KW-0540">Nuclease</keyword>
<evidence type="ECO:0000313" key="5">
    <source>
        <dbReference type="Proteomes" id="UP000183947"/>
    </source>
</evidence>
<evidence type="ECO:0000259" key="3">
    <source>
        <dbReference type="Pfam" id="PF13359"/>
    </source>
</evidence>
<protein>
    <submittedName>
        <fullName evidence="4">DDE superfamily endonuclease</fullName>
    </submittedName>
</protein>
<feature type="non-terminal residue" evidence="4">
    <location>
        <position position="1"/>
    </location>
</feature>
<sequence length="110" mass="12539">LPPGSVLRQDLGLVGHTPAGVVVEMPHKKPPKRELTFAQQLYNHLLSPLRVVIEHAHSGMKRLRMVQDTLRLRGQWRRDTVIVVACGLHNLRVRSPLRLYAPDKFPKLSE</sequence>
<proteinExistence type="predicted"/>
<dbReference type="EMBL" id="FRAS01000023">
    <property type="protein sequence ID" value="SHL85665.1"/>
    <property type="molecule type" value="Genomic_DNA"/>
</dbReference>